<protein>
    <recommendedName>
        <fullName evidence="2">DNA-directed RNA polymerase</fullName>
        <ecNumber evidence="2">2.7.7.6</ecNumber>
    </recommendedName>
</protein>
<comment type="similarity">
    <text evidence="1">Belongs to the RNA polymerase beta' chain family.</text>
</comment>
<evidence type="ECO:0000256" key="3">
    <source>
        <dbReference type="ARBA" id="ARBA00022478"/>
    </source>
</evidence>
<evidence type="ECO:0000256" key="5">
    <source>
        <dbReference type="ARBA" id="ARBA00022695"/>
    </source>
</evidence>
<keyword evidence="3" id="KW-0240">DNA-directed RNA polymerase</keyword>
<reference evidence="8 9" key="1">
    <citation type="journal article" date="2005" name="Nature">
        <title>The map-based sequence of the rice genome.</title>
        <authorList>
            <consortium name="International rice genome sequencing project (IRGSP)"/>
            <person name="Matsumoto T."/>
            <person name="Wu J."/>
            <person name="Kanamori H."/>
            <person name="Katayose Y."/>
            <person name="Fujisawa M."/>
            <person name="Namiki N."/>
            <person name="Mizuno H."/>
            <person name="Yamamoto K."/>
            <person name="Antonio B.A."/>
            <person name="Baba T."/>
            <person name="Sakata K."/>
            <person name="Nagamura Y."/>
            <person name="Aoki H."/>
            <person name="Arikawa K."/>
            <person name="Arita K."/>
            <person name="Bito T."/>
            <person name="Chiden Y."/>
            <person name="Fujitsuka N."/>
            <person name="Fukunaka R."/>
            <person name="Hamada M."/>
            <person name="Harada C."/>
            <person name="Hayashi A."/>
            <person name="Hijishita S."/>
            <person name="Honda M."/>
            <person name="Hosokawa S."/>
            <person name="Ichikawa Y."/>
            <person name="Idonuma A."/>
            <person name="Iijima M."/>
            <person name="Ikeda M."/>
            <person name="Ikeno M."/>
            <person name="Ito K."/>
            <person name="Ito S."/>
            <person name="Ito T."/>
            <person name="Ito Y."/>
            <person name="Ito Y."/>
            <person name="Iwabuchi A."/>
            <person name="Kamiya K."/>
            <person name="Karasawa W."/>
            <person name="Kurita K."/>
            <person name="Katagiri S."/>
            <person name="Kikuta A."/>
            <person name="Kobayashi H."/>
            <person name="Kobayashi N."/>
            <person name="Machita K."/>
            <person name="Maehara T."/>
            <person name="Masukawa M."/>
            <person name="Mizubayashi T."/>
            <person name="Mukai Y."/>
            <person name="Nagasaki H."/>
            <person name="Nagata Y."/>
            <person name="Naito S."/>
            <person name="Nakashima M."/>
            <person name="Nakama Y."/>
            <person name="Nakamichi Y."/>
            <person name="Nakamura M."/>
            <person name="Meguro A."/>
            <person name="Negishi M."/>
            <person name="Ohta I."/>
            <person name="Ohta T."/>
            <person name="Okamoto M."/>
            <person name="Ono N."/>
            <person name="Saji S."/>
            <person name="Sakaguchi M."/>
            <person name="Sakai K."/>
            <person name="Shibata M."/>
            <person name="Shimokawa T."/>
            <person name="Song J."/>
            <person name="Takazaki Y."/>
            <person name="Terasawa K."/>
            <person name="Tsugane M."/>
            <person name="Tsuji K."/>
            <person name="Ueda S."/>
            <person name="Waki K."/>
            <person name="Yamagata H."/>
            <person name="Yamamoto M."/>
            <person name="Yamamoto S."/>
            <person name="Yamane H."/>
            <person name="Yoshiki S."/>
            <person name="Yoshihara R."/>
            <person name="Yukawa K."/>
            <person name="Zhong H."/>
            <person name="Yano M."/>
            <person name="Yuan Q."/>
            <person name="Ouyang S."/>
            <person name="Liu J."/>
            <person name="Jones K.M."/>
            <person name="Gansberger K."/>
            <person name="Moffat K."/>
            <person name="Hill J."/>
            <person name="Bera J."/>
            <person name="Fadrosh D."/>
            <person name="Jin S."/>
            <person name="Johri S."/>
            <person name="Kim M."/>
            <person name="Overton L."/>
            <person name="Reardon M."/>
            <person name="Tsitrin T."/>
            <person name="Vuong H."/>
            <person name="Weaver B."/>
            <person name="Ciecko A."/>
            <person name="Tallon L."/>
            <person name="Jackson J."/>
            <person name="Pai G."/>
            <person name="Aken S.V."/>
            <person name="Utterback T."/>
            <person name="Reidmuller S."/>
            <person name="Feldblyum T."/>
            <person name="Hsiao J."/>
            <person name="Zismann V."/>
            <person name="Iobst S."/>
            <person name="de Vazeille A.R."/>
            <person name="Buell C.R."/>
            <person name="Ying K."/>
            <person name="Li Y."/>
            <person name="Lu T."/>
            <person name="Huang Y."/>
            <person name="Zhao Q."/>
            <person name="Feng Q."/>
            <person name="Zhang L."/>
            <person name="Zhu J."/>
            <person name="Weng Q."/>
            <person name="Mu J."/>
            <person name="Lu Y."/>
            <person name="Fan D."/>
            <person name="Liu Y."/>
            <person name="Guan J."/>
            <person name="Zhang Y."/>
            <person name="Yu S."/>
            <person name="Liu X."/>
            <person name="Zhang Y."/>
            <person name="Hong G."/>
            <person name="Han B."/>
            <person name="Choisne N."/>
            <person name="Demange N."/>
            <person name="Orjeda G."/>
            <person name="Samain S."/>
            <person name="Cattolico L."/>
            <person name="Pelletier E."/>
            <person name="Couloux A."/>
            <person name="Segurens B."/>
            <person name="Wincker P."/>
            <person name="D'Hont A."/>
            <person name="Scarpelli C."/>
            <person name="Weissenbach J."/>
            <person name="Salanoubat M."/>
            <person name="Quetier F."/>
            <person name="Yu Y."/>
            <person name="Kim H.R."/>
            <person name="Rambo T."/>
            <person name="Currie J."/>
            <person name="Collura K."/>
            <person name="Luo M."/>
            <person name="Yang T."/>
            <person name="Ammiraju J.S.S."/>
            <person name="Engler F."/>
            <person name="Soderlund C."/>
            <person name="Wing R.A."/>
            <person name="Palmer L.E."/>
            <person name="de la Bastide M."/>
            <person name="Spiegel L."/>
            <person name="Nascimento L."/>
            <person name="Zutavern T."/>
            <person name="O'Shaughnessy A."/>
            <person name="Dike S."/>
            <person name="Dedhia N."/>
            <person name="Preston R."/>
            <person name="Balija V."/>
            <person name="McCombie W.R."/>
            <person name="Chow T."/>
            <person name="Chen H."/>
            <person name="Chung M."/>
            <person name="Chen C."/>
            <person name="Shaw J."/>
            <person name="Wu H."/>
            <person name="Hsiao K."/>
            <person name="Chao Y."/>
            <person name="Chu M."/>
            <person name="Cheng C."/>
            <person name="Hour A."/>
            <person name="Lee P."/>
            <person name="Lin S."/>
            <person name="Lin Y."/>
            <person name="Liou J."/>
            <person name="Liu S."/>
            <person name="Hsing Y."/>
            <person name="Raghuvanshi S."/>
            <person name="Mohanty A."/>
            <person name="Bharti A.K."/>
            <person name="Gaur A."/>
            <person name="Gupta V."/>
            <person name="Kumar D."/>
            <person name="Ravi V."/>
            <person name="Vij S."/>
            <person name="Kapur A."/>
            <person name="Khurana P."/>
            <person name="Khurana P."/>
            <person name="Khurana J.P."/>
            <person name="Tyagi A.K."/>
            <person name="Gaikwad K."/>
            <person name="Singh A."/>
            <person name="Dalal V."/>
            <person name="Srivastava S."/>
            <person name="Dixit A."/>
            <person name="Pal A.K."/>
            <person name="Ghazi I.A."/>
            <person name="Yadav M."/>
            <person name="Pandit A."/>
            <person name="Bhargava A."/>
            <person name="Sureshbabu K."/>
            <person name="Batra K."/>
            <person name="Sharma T.R."/>
            <person name="Mohapatra T."/>
            <person name="Singh N.K."/>
            <person name="Messing J."/>
            <person name="Nelson A.B."/>
            <person name="Fuks G."/>
            <person name="Kavchok S."/>
            <person name="Keizer G."/>
            <person name="Linton E."/>
            <person name="Llaca V."/>
            <person name="Song R."/>
            <person name="Tanyolac B."/>
            <person name="Young S."/>
            <person name="Ho-Il K."/>
            <person name="Hahn J.H."/>
            <person name="Sangsakoo G."/>
            <person name="Vanavichit A."/>
            <person name="de Mattos Luiz.A.T."/>
            <person name="Zimmer P.D."/>
            <person name="Malone G."/>
            <person name="Dellagostin O."/>
            <person name="de Oliveira A.C."/>
            <person name="Bevan M."/>
            <person name="Bancroft I."/>
            <person name="Minx P."/>
            <person name="Cordum H."/>
            <person name="Wilson R."/>
            <person name="Cheng Z."/>
            <person name="Jin W."/>
            <person name="Jiang J."/>
            <person name="Leong S.A."/>
            <person name="Iwama H."/>
            <person name="Gojobori T."/>
            <person name="Itoh T."/>
            <person name="Niimura Y."/>
            <person name="Fujii Y."/>
            <person name="Habara T."/>
            <person name="Sakai H."/>
            <person name="Sato Y."/>
            <person name="Wilson G."/>
            <person name="Kumar K."/>
            <person name="McCouch S."/>
            <person name="Juretic N."/>
            <person name="Hoen D."/>
            <person name="Wright S."/>
            <person name="Bruskiewich R."/>
            <person name="Bureau T."/>
            <person name="Miyao A."/>
            <person name="Hirochika H."/>
            <person name="Nishikawa T."/>
            <person name="Kadowaki K."/>
            <person name="Sugiura M."/>
            <person name="Burr B."/>
            <person name="Sasaki T."/>
        </authorList>
    </citation>
    <scope>NUCLEOTIDE SEQUENCE [LARGE SCALE GENOMIC DNA]</scope>
    <source>
        <strain evidence="9">cv. Nipponbare</strain>
    </source>
</reference>
<dbReference type="InterPro" id="IPR045867">
    <property type="entry name" value="DNA-dir_RpoC_beta_prime"/>
</dbReference>
<proteinExistence type="inferred from homology"/>
<dbReference type="PANTHER" id="PTHR19376">
    <property type="entry name" value="DNA-DIRECTED RNA POLYMERASE"/>
    <property type="match status" value="1"/>
</dbReference>
<evidence type="ECO:0000256" key="4">
    <source>
        <dbReference type="ARBA" id="ARBA00022679"/>
    </source>
</evidence>
<feature type="domain" description="RNA polymerase alpha subunit" evidence="7">
    <location>
        <begin position="8"/>
        <end position="37"/>
    </location>
</feature>
<evidence type="ECO:0000256" key="2">
    <source>
        <dbReference type="ARBA" id="ARBA00012418"/>
    </source>
</evidence>
<dbReference type="GO" id="GO:0003899">
    <property type="term" value="F:DNA-directed RNA polymerase activity"/>
    <property type="evidence" value="ECO:0007669"/>
    <property type="project" value="UniProtKB-EC"/>
</dbReference>
<dbReference type="GO" id="GO:0006351">
    <property type="term" value="P:DNA-templated transcription"/>
    <property type="evidence" value="ECO:0007669"/>
    <property type="project" value="InterPro"/>
</dbReference>
<dbReference type="Proteomes" id="UP000000763">
    <property type="component" value="Chromosome 6"/>
</dbReference>
<dbReference type="AlphaFoldDB" id="C7J3I5"/>
<feature type="non-terminal residue" evidence="8">
    <location>
        <position position="1"/>
    </location>
</feature>
<keyword evidence="5" id="KW-0548">Nucleotidyltransferase</keyword>
<gene>
    <name evidence="8" type="ordered locus">Os06g0612150</name>
</gene>
<dbReference type="KEGG" id="dosa:Os06g0612150"/>
<keyword evidence="4" id="KW-0808">Transferase</keyword>
<dbReference type="PANTHER" id="PTHR19376:SF11">
    <property type="entry name" value="DNA-DIRECTED RNA POLYMERASE I SUBUNIT RPA1"/>
    <property type="match status" value="1"/>
</dbReference>
<keyword evidence="6" id="KW-0804">Transcription</keyword>
<evidence type="ECO:0000256" key="1">
    <source>
        <dbReference type="ARBA" id="ARBA00006460"/>
    </source>
</evidence>
<dbReference type="Gene3D" id="2.40.40.20">
    <property type="match status" value="1"/>
</dbReference>
<dbReference type="SUPFAM" id="SSF64484">
    <property type="entry name" value="beta and beta-prime subunits of DNA dependent RNA-polymerase"/>
    <property type="match status" value="1"/>
</dbReference>
<organism evidence="8 9">
    <name type="scientific">Oryza sativa subsp. japonica</name>
    <name type="common">Rice</name>
    <dbReference type="NCBI Taxonomy" id="39947"/>
    <lineage>
        <taxon>Eukaryota</taxon>
        <taxon>Viridiplantae</taxon>
        <taxon>Streptophyta</taxon>
        <taxon>Embryophyta</taxon>
        <taxon>Tracheophyta</taxon>
        <taxon>Spermatophyta</taxon>
        <taxon>Magnoliopsida</taxon>
        <taxon>Liliopsida</taxon>
        <taxon>Poales</taxon>
        <taxon>Poaceae</taxon>
        <taxon>BOP clade</taxon>
        <taxon>Oryzoideae</taxon>
        <taxon>Oryzeae</taxon>
        <taxon>Oryzinae</taxon>
        <taxon>Oryza</taxon>
        <taxon>Oryza sativa</taxon>
    </lineage>
</organism>
<dbReference type="GO" id="GO:0000428">
    <property type="term" value="C:DNA-directed RNA polymerase complex"/>
    <property type="evidence" value="ECO:0007669"/>
    <property type="project" value="UniProtKB-KW"/>
</dbReference>
<evidence type="ECO:0000313" key="9">
    <source>
        <dbReference type="Proteomes" id="UP000000763"/>
    </source>
</evidence>
<reference evidence="9" key="2">
    <citation type="journal article" date="2008" name="Nucleic Acids Res.">
        <title>The rice annotation project database (RAP-DB): 2008 update.</title>
        <authorList>
            <consortium name="The rice annotation project (RAP)"/>
        </authorList>
    </citation>
    <scope>GENOME REANNOTATION</scope>
    <source>
        <strain evidence="9">cv. Nipponbare</strain>
    </source>
</reference>
<name>C7J3I5_ORYSJ</name>
<evidence type="ECO:0000259" key="7">
    <source>
        <dbReference type="Pfam" id="PF00623"/>
    </source>
</evidence>
<sequence length="75" mass="8311">SNTVFLFSTYNADFDGDEMNVHFPQDEISRAEAINIVDANKQYIGPRSGDAVRGLIQVTLCICSWDVSVLPHCCC</sequence>
<dbReference type="Pfam" id="PF00623">
    <property type="entry name" value="RNA_pol_Rpb1_2"/>
    <property type="match status" value="1"/>
</dbReference>
<dbReference type="EMBL" id="AP008212">
    <property type="protein sequence ID" value="BAH93627.1"/>
    <property type="molecule type" value="Genomic_DNA"/>
</dbReference>
<accession>C7J3I5</accession>
<evidence type="ECO:0000256" key="6">
    <source>
        <dbReference type="ARBA" id="ARBA00023163"/>
    </source>
</evidence>
<dbReference type="EC" id="2.7.7.6" evidence="2"/>
<evidence type="ECO:0000313" key="8">
    <source>
        <dbReference type="EMBL" id="BAH93627.1"/>
    </source>
</evidence>
<dbReference type="InterPro" id="IPR000722">
    <property type="entry name" value="RNA_pol_asu"/>
</dbReference>
<dbReference type="GO" id="GO:0003677">
    <property type="term" value="F:DNA binding"/>
    <property type="evidence" value="ECO:0007669"/>
    <property type="project" value="InterPro"/>
</dbReference>